<reference evidence="1 2" key="1">
    <citation type="submission" date="2008-07" db="EMBL/GenBank/DDBJ databases">
        <title>Complete sequence of Geobacter bemidjiensis BEM.</title>
        <authorList>
            <consortium name="US DOE Joint Genome Institute"/>
            <person name="Lucas S."/>
            <person name="Copeland A."/>
            <person name="Lapidus A."/>
            <person name="Glavina del Rio T."/>
            <person name="Dalin E."/>
            <person name="Tice H."/>
            <person name="Bruce D."/>
            <person name="Goodwin L."/>
            <person name="Pitluck S."/>
            <person name="Kiss H."/>
            <person name="Brettin T."/>
            <person name="Detter J.C."/>
            <person name="Han C."/>
            <person name="Kuske C.R."/>
            <person name="Schmutz J."/>
            <person name="Larimer F."/>
            <person name="Land M."/>
            <person name="Hauser L."/>
            <person name="Kyrpides N."/>
            <person name="Lykidis A."/>
            <person name="Lovley D."/>
            <person name="Richardson P."/>
        </authorList>
    </citation>
    <scope>NUCLEOTIDE SEQUENCE [LARGE SCALE GENOMIC DNA]</scope>
    <source>
        <strain evidence="2">ATCC BAA-1014 / DSM 16622 / JCM 12645 / Bem</strain>
    </source>
</reference>
<keyword evidence="2" id="KW-1185">Reference proteome</keyword>
<evidence type="ECO:0000313" key="2">
    <source>
        <dbReference type="Proteomes" id="UP000008825"/>
    </source>
</evidence>
<dbReference type="KEGG" id="gbm:Gbem_2623"/>
<dbReference type="RefSeq" id="WP_012531053.1">
    <property type="nucleotide sequence ID" value="NC_011146.1"/>
</dbReference>
<protein>
    <submittedName>
        <fullName evidence="1">Uncharacterized protein</fullName>
    </submittedName>
</protein>
<reference evidence="1 2" key="2">
    <citation type="journal article" date="2010" name="BMC Genomics">
        <title>The genome of Geobacter bemidjiensis, exemplar for the subsurface clade of Geobacter species that predominate in Fe(III)-reducing subsurface environments.</title>
        <authorList>
            <person name="Aklujkar M."/>
            <person name="Young N.D."/>
            <person name="Holmes D."/>
            <person name="Chavan M."/>
            <person name="Risso C."/>
            <person name="Kiss H.E."/>
            <person name="Han C.S."/>
            <person name="Land M.L."/>
            <person name="Lovley D.R."/>
        </authorList>
    </citation>
    <scope>NUCLEOTIDE SEQUENCE [LARGE SCALE GENOMIC DNA]</scope>
    <source>
        <strain evidence="2">ATCC BAA-1014 / DSM 16622 / JCM 12645 / Bem</strain>
    </source>
</reference>
<sequence>MWQVTWNGTREFTLGNESWGAAASAALECQSFAEDVEEELVAEDERSCYNCRYRRWNAASFTCLAAT</sequence>
<proteinExistence type="predicted"/>
<evidence type="ECO:0000313" key="1">
    <source>
        <dbReference type="EMBL" id="ACH39631.1"/>
    </source>
</evidence>
<dbReference type="STRING" id="404380.Gbem_2623"/>
<accession>B5EH95</accession>
<dbReference type="Proteomes" id="UP000008825">
    <property type="component" value="Chromosome"/>
</dbReference>
<dbReference type="HOGENOM" id="CLU_196839_1_0_7"/>
<name>B5EH95_CITBB</name>
<dbReference type="OrthoDB" id="5359740at2"/>
<dbReference type="AlphaFoldDB" id="B5EH95"/>
<gene>
    <name evidence="1" type="ordered locus">Gbem_2623</name>
</gene>
<organism evidence="1 2">
    <name type="scientific">Citrifermentans bemidjiense (strain ATCC BAA-1014 / DSM 16622 / JCM 12645 / Bem)</name>
    <name type="common">Geobacter bemidjiensis</name>
    <dbReference type="NCBI Taxonomy" id="404380"/>
    <lineage>
        <taxon>Bacteria</taxon>
        <taxon>Pseudomonadati</taxon>
        <taxon>Thermodesulfobacteriota</taxon>
        <taxon>Desulfuromonadia</taxon>
        <taxon>Geobacterales</taxon>
        <taxon>Geobacteraceae</taxon>
        <taxon>Citrifermentans</taxon>
    </lineage>
</organism>
<dbReference type="EMBL" id="CP001124">
    <property type="protein sequence ID" value="ACH39631.1"/>
    <property type="molecule type" value="Genomic_DNA"/>
</dbReference>